<protein>
    <submittedName>
        <fullName evidence="1">Uncharacterized protein</fullName>
    </submittedName>
</protein>
<comment type="caution">
    <text evidence="1">The sequence shown here is derived from an EMBL/GenBank/DDBJ whole genome shotgun (WGS) entry which is preliminary data.</text>
</comment>
<accession>A0ABW0J7Y8</accession>
<proteinExistence type="predicted"/>
<gene>
    <name evidence="1" type="ORF">ACFPTO_10080</name>
</gene>
<dbReference type="Proteomes" id="UP001596103">
    <property type="component" value="Unassembled WGS sequence"/>
</dbReference>
<evidence type="ECO:0000313" key="2">
    <source>
        <dbReference type="Proteomes" id="UP001596103"/>
    </source>
</evidence>
<dbReference type="RefSeq" id="WP_377711226.1">
    <property type="nucleotide sequence ID" value="NZ_JBHSMP010000013.1"/>
</dbReference>
<evidence type="ECO:0000313" key="1">
    <source>
        <dbReference type="EMBL" id="MFC5429148.1"/>
    </source>
</evidence>
<keyword evidence="2" id="KW-1185">Reference proteome</keyword>
<name>A0ABW0J7Y8_9BURK</name>
<reference evidence="2" key="1">
    <citation type="journal article" date="2019" name="Int. J. Syst. Evol. Microbiol.">
        <title>The Global Catalogue of Microorganisms (GCM) 10K type strain sequencing project: providing services to taxonomists for standard genome sequencing and annotation.</title>
        <authorList>
            <consortium name="The Broad Institute Genomics Platform"/>
            <consortium name="The Broad Institute Genome Sequencing Center for Infectious Disease"/>
            <person name="Wu L."/>
            <person name="Ma J."/>
        </authorList>
    </citation>
    <scope>NUCLEOTIDE SEQUENCE [LARGE SCALE GENOMIC DNA]</scope>
    <source>
        <strain evidence="2">CCUG 56042</strain>
    </source>
</reference>
<sequence length="291" mass="33465">MKHYIHQIFYSPESRARLDPGFIPLDNSGQRPDWYEYWPIRRFLLEKTLDPHAHYGFFSPKFAEKTGLTSAQVAQFLADTPDDVDVVTFSPYFSNIAFFRNVFEQAEYWHPGIASTLAGVLKLIAPHRDCEPLMNGLVMSAAGTVYCNYFVAKPRFWQHWLALCERIFEVAEAGGTELAAQLNSDRRYVLPTPAKVFVIERIVSIILSTEPDRWKVRNYDSTVLLADNGLLDGKYREEMVVLDALKYAASVTGFRGYYEQFVRARERLLMRYQSESAAPRQSAPVGRLRSR</sequence>
<dbReference type="EMBL" id="JBHSMP010000013">
    <property type="protein sequence ID" value="MFC5429148.1"/>
    <property type="molecule type" value="Genomic_DNA"/>
</dbReference>
<organism evidence="1 2">
    <name type="scientific">Paraburkholderia denitrificans</name>
    <dbReference type="NCBI Taxonomy" id="694025"/>
    <lineage>
        <taxon>Bacteria</taxon>
        <taxon>Pseudomonadati</taxon>
        <taxon>Pseudomonadota</taxon>
        <taxon>Betaproteobacteria</taxon>
        <taxon>Burkholderiales</taxon>
        <taxon>Burkholderiaceae</taxon>
        <taxon>Paraburkholderia</taxon>
    </lineage>
</organism>